<dbReference type="EMBL" id="KK914930">
    <property type="protein sequence ID" value="KDP26102.1"/>
    <property type="molecule type" value="Genomic_DNA"/>
</dbReference>
<dbReference type="PANTHER" id="PTHR32227">
    <property type="entry name" value="GLUCAN ENDO-1,3-BETA-GLUCOSIDASE BG1-RELATED-RELATED"/>
    <property type="match status" value="1"/>
</dbReference>
<evidence type="ECO:0000256" key="3">
    <source>
        <dbReference type="ARBA" id="ARBA00012780"/>
    </source>
</evidence>
<comment type="similarity">
    <text evidence="2 8">Belongs to the glycosyl hydrolase 17 family.</text>
</comment>
<dbReference type="Gene3D" id="3.20.20.80">
    <property type="entry name" value="Glycosidases"/>
    <property type="match status" value="1"/>
</dbReference>
<evidence type="ECO:0000313" key="11">
    <source>
        <dbReference type="Proteomes" id="UP000027138"/>
    </source>
</evidence>
<dbReference type="EC" id="3.2.1.39" evidence="3"/>
<feature type="chain" id="PRO_5001638866" description="glucan endo-1,3-beta-D-glucosidase" evidence="9">
    <location>
        <begin position="33"/>
        <end position="279"/>
    </location>
</feature>
<dbReference type="SUPFAM" id="SSF51445">
    <property type="entry name" value="(Trans)glycosidases"/>
    <property type="match status" value="1"/>
</dbReference>
<gene>
    <name evidence="10" type="ORF">JCGZ_21135</name>
</gene>
<dbReference type="Proteomes" id="UP000027138">
    <property type="component" value="Unassembled WGS sequence"/>
</dbReference>
<dbReference type="OrthoDB" id="941679at2759"/>
<evidence type="ECO:0000256" key="1">
    <source>
        <dbReference type="ARBA" id="ARBA00000382"/>
    </source>
</evidence>
<accession>A0A067JQD1</accession>
<dbReference type="InterPro" id="IPR044965">
    <property type="entry name" value="Glyco_hydro_17_plant"/>
</dbReference>
<organism evidence="10 11">
    <name type="scientific">Jatropha curcas</name>
    <name type="common">Barbados nut</name>
    <dbReference type="NCBI Taxonomy" id="180498"/>
    <lineage>
        <taxon>Eukaryota</taxon>
        <taxon>Viridiplantae</taxon>
        <taxon>Streptophyta</taxon>
        <taxon>Embryophyta</taxon>
        <taxon>Tracheophyta</taxon>
        <taxon>Spermatophyta</taxon>
        <taxon>Magnoliopsida</taxon>
        <taxon>eudicotyledons</taxon>
        <taxon>Gunneridae</taxon>
        <taxon>Pentapetalae</taxon>
        <taxon>rosids</taxon>
        <taxon>fabids</taxon>
        <taxon>Malpighiales</taxon>
        <taxon>Euphorbiaceae</taxon>
        <taxon>Crotonoideae</taxon>
        <taxon>Jatropheae</taxon>
        <taxon>Jatropha</taxon>
    </lineage>
</organism>
<protein>
    <recommendedName>
        <fullName evidence="3">glucan endo-1,3-beta-D-glucosidase</fullName>
        <ecNumber evidence="3">3.2.1.39</ecNumber>
    </recommendedName>
    <alternativeName>
        <fullName evidence="6">(1-&gt;3)-beta-glucan endohydrolase</fullName>
    </alternativeName>
    <alternativeName>
        <fullName evidence="7">Beta-1,3-endoglucanase</fullName>
    </alternativeName>
</protein>
<evidence type="ECO:0000256" key="6">
    <source>
        <dbReference type="ARBA" id="ARBA00033335"/>
    </source>
</evidence>
<name>A0A067JQD1_JATCU</name>
<evidence type="ECO:0000256" key="2">
    <source>
        <dbReference type="ARBA" id="ARBA00008773"/>
    </source>
</evidence>
<dbReference type="InterPro" id="IPR017853">
    <property type="entry name" value="GH"/>
</dbReference>
<evidence type="ECO:0000256" key="5">
    <source>
        <dbReference type="ARBA" id="ARBA00023295"/>
    </source>
</evidence>
<dbReference type="GO" id="GO:0005975">
    <property type="term" value="P:carbohydrate metabolic process"/>
    <property type="evidence" value="ECO:0007669"/>
    <property type="project" value="InterPro"/>
</dbReference>
<sequence>MARSCLVSKNSSTVSMMLFFGLLLASFDTTDAQIGVCYGTLGNNLPPPTDVISLFNQYGIRRLRIYSPNQAIQQALRGSNIELMLGLPNVDLQKVASSQAEANIWVQNNVLNYTEVRFRYIAVGNEVSPSDSFAEFLVPAMINIRKALVSAGLGPAIKVSTAITTGTLSESYPSSKGSFAQAYRSILDPLIQFLVANRSPLLVNLYPYFSYAANAPDISLGYALFTAPSTVVSDPPFIYRNLFDAMVDTFYAALAKSNGSSLEIVVSETGWPTGAGVAT</sequence>
<evidence type="ECO:0000256" key="7">
    <source>
        <dbReference type="ARBA" id="ARBA00033417"/>
    </source>
</evidence>
<evidence type="ECO:0000256" key="8">
    <source>
        <dbReference type="RuleBase" id="RU004335"/>
    </source>
</evidence>
<keyword evidence="9" id="KW-0732">Signal</keyword>
<keyword evidence="5" id="KW-0326">Glycosidase</keyword>
<dbReference type="FunFam" id="3.20.20.80:FF:000010">
    <property type="entry name" value="glucan endo-1,3-beta-glucosidase, basic"/>
    <property type="match status" value="1"/>
</dbReference>
<dbReference type="Pfam" id="PF00332">
    <property type="entry name" value="Glyco_hydro_17"/>
    <property type="match status" value="1"/>
</dbReference>
<comment type="catalytic activity">
    <reaction evidence="1">
        <text>Hydrolysis of (1-&gt;3)-beta-D-glucosidic linkages in (1-&gt;3)-beta-D-glucans.</text>
        <dbReference type="EC" id="3.2.1.39"/>
    </reaction>
</comment>
<dbReference type="GO" id="GO:0042973">
    <property type="term" value="F:glucan endo-1,3-beta-D-glucosidase activity"/>
    <property type="evidence" value="ECO:0007669"/>
    <property type="project" value="UniProtKB-EC"/>
</dbReference>
<proteinExistence type="inferred from homology"/>
<keyword evidence="11" id="KW-1185">Reference proteome</keyword>
<dbReference type="AlphaFoldDB" id="A0A067JQD1"/>
<evidence type="ECO:0000313" key="10">
    <source>
        <dbReference type="EMBL" id="KDP26102.1"/>
    </source>
</evidence>
<evidence type="ECO:0000256" key="9">
    <source>
        <dbReference type="SAM" id="SignalP"/>
    </source>
</evidence>
<keyword evidence="4" id="KW-0378">Hydrolase</keyword>
<reference evidence="10 11" key="1">
    <citation type="journal article" date="2014" name="PLoS ONE">
        <title>Global Analysis of Gene Expression Profiles in Physic Nut (Jatropha curcas L.) Seedlings Exposed to Salt Stress.</title>
        <authorList>
            <person name="Zhang L."/>
            <person name="Zhang C."/>
            <person name="Wu P."/>
            <person name="Chen Y."/>
            <person name="Li M."/>
            <person name="Jiang H."/>
            <person name="Wu G."/>
        </authorList>
    </citation>
    <scope>NUCLEOTIDE SEQUENCE [LARGE SCALE GENOMIC DNA]</scope>
    <source>
        <strain evidence="11">cv. GZQX0401</strain>
        <tissue evidence="10">Young leaves</tissue>
    </source>
</reference>
<feature type="signal peptide" evidence="9">
    <location>
        <begin position="1"/>
        <end position="32"/>
    </location>
</feature>
<evidence type="ECO:0000256" key="4">
    <source>
        <dbReference type="ARBA" id="ARBA00022801"/>
    </source>
</evidence>
<dbReference type="InterPro" id="IPR000490">
    <property type="entry name" value="Glyco_hydro_17"/>
</dbReference>